<evidence type="ECO:0000313" key="1">
    <source>
        <dbReference type="EMBL" id="CAE22096.1"/>
    </source>
</evidence>
<protein>
    <submittedName>
        <fullName evidence="1">Uncharacterized protein</fullName>
    </submittedName>
</protein>
<dbReference type="EMBL" id="BX548175">
    <property type="protein sequence ID" value="CAE22096.1"/>
    <property type="molecule type" value="Genomic_DNA"/>
</dbReference>
<accession>Q7V4M8</accession>
<dbReference type="AlphaFoldDB" id="Q7V4M8"/>
<sequence>MRYEARFWVCRLSSGWLCPRSGFYRLFEASLKLHFYRRAAVVAHLAACRRPGDADVQSMQCTLAFRAGQLDQAFSLLVPRLQDGDYRAVERLLFRTGSRPQDAQDRLLALEGLSTLHDLLPSHRCYSLIAQSYLVIKLSDTAKASSLLLSIHPLVNQLAADDAVYGCTASNRRNQAKLLISLCTCFYHLAVLVGNDQALAWVWSEVMEVASKLRYPQLNADACLRMSSNLSRCLAIGALIPASNVPDAMERTQTELRVVEEAVRRDCLSQSGDSFSKTQENHLGLMVNLQESLQQLRSTDVVTRDMGIRRTSQLLNHSSFKELNALLAKRLQQCHASMN</sequence>
<dbReference type="eggNOG" id="COG0438">
    <property type="taxonomic scope" value="Bacteria"/>
</dbReference>
<evidence type="ECO:0000313" key="2">
    <source>
        <dbReference type="Proteomes" id="UP000001423"/>
    </source>
</evidence>
<organism evidence="1 2">
    <name type="scientific">Prochlorococcus marinus (strain MIT 9313)</name>
    <dbReference type="NCBI Taxonomy" id="74547"/>
    <lineage>
        <taxon>Bacteria</taxon>
        <taxon>Bacillati</taxon>
        <taxon>Cyanobacteriota</taxon>
        <taxon>Cyanophyceae</taxon>
        <taxon>Synechococcales</taxon>
        <taxon>Prochlorococcaceae</taxon>
        <taxon>Prochlorococcus</taxon>
    </lineage>
</organism>
<dbReference type="HOGENOM" id="CLU_818504_0_0_3"/>
<proteinExistence type="predicted"/>
<name>Q7V4M8_PROMM</name>
<keyword evidence="2" id="KW-1185">Reference proteome</keyword>
<dbReference type="Proteomes" id="UP000001423">
    <property type="component" value="Chromosome"/>
</dbReference>
<dbReference type="KEGG" id="pmt:PMT_1921"/>
<gene>
    <name evidence="1" type="ordered locus">PMT_1921</name>
</gene>
<reference evidence="1 2" key="1">
    <citation type="journal article" date="2003" name="Nature">
        <title>Genome divergence in two Prochlorococcus ecotypes reflects oceanic niche differentiation.</title>
        <authorList>
            <person name="Rocap G."/>
            <person name="Larimer F.W."/>
            <person name="Lamerdin J.E."/>
            <person name="Malfatti S."/>
            <person name="Chain P."/>
            <person name="Ahlgren N.A."/>
            <person name="Arellano A."/>
            <person name="Coleman M."/>
            <person name="Hauser L."/>
            <person name="Hess W.R."/>
            <person name="Johnson Z.I."/>
            <person name="Land M.L."/>
            <person name="Lindell D."/>
            <person name="Post A.F."/>
            <person name="Regala W."/>
            <person name="Shah M."/>
            <person name="Shaw S.L."/>
            <person name="Steglich C."/>
            <person name="Sullivan M.B."/>
            <person name="Ting C.S."/>
            <person name="Tolonen A."/>
            <person name="Webb E.A."/>
            <person name="Zinser E.R."/>
            <person name="Chisholm S.W."/>
        </authorList>
    </citation>
    <scope>NUCLEOTIDE SEQUENCE [LARGE SCALE GENOMIC DNA]</scope>
    <source>
        <strain evidence="2">MIT 9313</strain>
    </source>
</reference>